<evidence type="ECO:0000313" key="3">
    <source>
        <dbReference type="Proteomes" id="UP001580928"/>
    </source>
</evidence>
<dbReference type="SUPFAM" id="SSF56281">
    <property type="entry name" value="Metallo-hydrolase/oxidoreductase"/>
    <property type="match status" value="1"/>
</dbReference>
<feature type="domain" description="Metallo-beta-lactamase" evidence="1">
    <location>
        <begin position="116"/>
        <end position="310"/>
    </location>
</feature>
<dbReference type="Pfam" id="PF12706">
    <property type="entry name" value="Lactamase_B_2"/>
    <property type="match status" value="1"/>
</dbReference>
<gene>
    <name evidence="2" type="ORF">WKR92_02720</name>
</gene>
<proteinExistence type="predicted"/>
<dbReference type="RefSeq" id="WP_375556300.1">
    <property type="nucleotide sequence ID" value="NZ_JBBVGT010000002.1"/>
</dbReference>
<dbReference type="Proteomes" id="UP001580928">
    <property type="component" value="Unassembled WGS sequence"/>
</dbReference>
<dbReference type="Gene3D" id="3.60.15.10">
    <property type="entry name" value="Ribonuclease Z/Hydroxyacylglutathione hydrolase-like"/>
    <property type="match status" value="1"/>
</dbReference>
<reference evidence="2 3" key="1">
    <citation type="submission" date="2024-04" db="EMBL/GenBank/DDBJ databases">
        <title>Albibacterium profundi sp. nov., isolated from sediment of the Challenger Deep of Mariana Trench.</title>
        <authorList>
            <person name="Wang Y."/>
        </authorList>
    </citation>
    <scope>NUCLEOTIDE SEQUENCE [LARGE SCALE GENOMIC DNA]</scope>
    <source>
        <strain evidence="2 3">RHL897</strain>
    </source>
</reference>
<dbReference type="PANTHER" id="PTHR15032:SF4">
    <property type="entry name" value="N-ACYL-PHOSPHATIDYLETHANOLAMINE-HYDROLYZING PHOSPHOLIPASE D"/>
    <property type="match status" value="1"/>
</dbReference>
<evidence type="ECO:0000313" key="2">
    <source>
        <dbReference type="EMBL" id="MFB5944739.1"/>
    </source>
</evidence>
<dbReference type="InterPro" id="IPR024884">
    <property type="entry name" value="NAPE-PLD"/>
</dbReference>
<sequence>MIVLIGIVMLAVAAIFLYMRQPKFGKAPTGNRLERMMQADNYKDKAFQNIEETPSLTEGYSMPKIFFNFLFAKFPETIPVDSLPSVKTDLFELPIDSNVLVWFGHSSYYLQLDGKRFLVDPVFSGNASPLPGTNLSFNGSDIYSTDDIPPIDYLLITHDHYDHLDYETVIKLKEKVGKVICGLGVGQHFEYWGYPKDKIIEKNWYQTVELTNDLLIHTEPARHFSGRGFSRNNTLWMSFVLESPTKKIYIGGDSGYGKHFAQIGERHGPVDLAILDNGQYNKAWQAIHMLPEEVLKAAADLKAKRLLPVHSSKFKLAHHPWNEPLNKITELNGVNGIPLLTPMIGEELSLDDIGRSYSRWWDELH</sequence>
<dbReference type="InterPro" id="IPR001279">
    <property type="entry name" value="Metallo-B-lactamas"/>
</dbReference>
<comment type="caution">
    <text evidence="2">The sequence shown here is derived from an EMBL/GenBank/DDBJ whole genome shotgun (WGS) entry which is preliminary data.</text>
</comment>
<name>A0ABV5CB18_9SPHI</name>
<dbReference type="InterPro" id="IPR036866">
    <property type="entry name" value="RibonucZ/Hydroxyglut_hydro"/>
</dbReference>
<protein>
    <submittedName>
        <fullName evidence="2">MBL fold metallo-hydrolase</fullName>
    </submittedName>
</protein>
<accession>A0ABV5CB18</accession>
<organism evidence="2 3">
    <name type="scientific">Albibacterium profundi</name>
    <dbReference type="NCBI Taxonomy" id="3134906"/>
    <lineage>
        <taxon>Bacteria</taxon>
        <taxon>Pseudomonadati</taxon>
        <taxon>Bacteroidota</taxon>
        <taxon>Sphingobacteriia</taxon>
        <taxon>Sphingobacteriales</taxon>
        <taxon>Sphingobacteriaceae</taxon>
        <taxon>Albibacterium</taxon>
    </lineage>
</organism>
<evidence type="ECO:0000259" key="1">
    <source>
        <dbReference type="Pfam" id="PF12706"/>
    </source>
</evidence>
<keyword evidence="3" id="KW-1185">Reference proteome</keyword>
<dbReference type="EMBL" id="JBBVGT010000002">
    <property type="protein sequence ID" value="MFB5944739.1"/>
    <property type="molecule type" value="Genomic_DNA"/>
</dbReference>
<dbReference type="PANTHER" id="PTHR15032">
    <property type="entry name" value="N-ACYL-PHOSPHATIDYLETHANOLAMINE-HYDROLYZING PHOSPHOLIPASE D"/>
    <property type="match status" value="1"/>
</dbReference>
<dbReference type="PIRSF" id="PIRSF038896">
    <property type="entry name" value="NAPE-PLD"/>
    <property type="match status" value="1"/>
</dbReference>